<keyword evidence="2" id="KW-0227">DNA damage</keyword>
<keyword evidence="4 12" id="KW-0347">Helicase</keyword>
<evidence type="ECO:0000256" key="9">
    <source>
        <dbReference type="SAM" id="MobiDB-lite"/>
    </source>
</evidence>
<dbReference type="Proteomes" id="UP000198506">
    <property type="component" value="Unassembled WGS sequence"/>
</dbReference>
<dbReference type="InterPro" id="IPR055369">
    <property type="entry name" value="WH2_Lhr"/>
</dbReference>
<dbReference type="CDD" id="cd17922">
    <property type="entry name" value="DEXHc_LHR-like"/>
    <property type="match status" value="1"/>
</dbReference>
<dbReference type="PANTHER" id="PTHR47962">
    <property type="entry name" value="ATP-DEPENDENT HELICASE LHR-RELATED-RELATED"/>
    <property type="match status" value="1"/>
</dbReference>
<dbReference type="RefSeq" id="WP_092916685.1">
    <property type="nucleotide sequence ID" value="NZ_FOZN01000002.1"/>
</dbReference>
<keyword evidence="5" id="KW-0067">ATP-binding</keyword>
<feature type="compositionally biased region" description="Low complexity" evidence="9">
    <location>
        <begin position="322"/>
        <end position="343"/>
    </location>
</feature>
<feature type="region of interest" description="Disordered" evidence="9">
    <location>
        <begin position="117"/>
        <end position="137"/>
    </location>
</feature>
<keyword evidence="1" id="KW-0547">Nucleotide-binding</keyword>
<evidence type="ECO:0000256" key="7">
    <source>
        <dbReference type="ARBA" id="ARBA00023204"/>
    </source>
</evidence>
<evidence type="ECO:0000256" key="5">
    <source>
        <dbReference type="ARBA" id="ARBA00022840"/>
    </source>
</evidence>
<evidence type="ECO:0000259" key="10">
    <source>
        <dbReference type="PROSITE" id="PS51192"/>
    </source>
</evidence>
<dbReference type="Pfam" id="PF19306">
    <property type="entry name" value="WHD_Lhr"/>
    <property type="match status" value="1"/>
</dbReference>
<keyword evidence="8" id="KW-0413">Isomerase</keyword>
<dbReference type="InterPro" id="IPR052511">
    <property type="entry name" value="ATP-dep_Helicase"/>
</dbReference>
<evidence type="ECO:0000256" key="2">
    <source>
        <dbReference type="ARBA" id="ARBA00022763"/>
    </source>
</evidence>
<dbReference type="Pfam" id="PF00270">
    <property type="entry name" value="DEAD"/>
    <property type="match status" value="1"/>
</dbReference>
<dbReference type="InterPro" id="IPR001650">
    <property type="entry name" value="Helicase_C-like"/>
</dbReference>
<dbReference type="InterPro" id="IPR013701">
    <property type="entry name" value="Lhr-like_DEAD/DEAH_assoc"/>
</dbReference>
<dbReference type="EMBL" id="FOZN01000002">
    <property type="protein sequence ID" value="SFS08330.1"/>
    <property type="molecule type" value="Genomic_DNA"/>
</dbReference>
<dbReference type="InterPro" id="IPR011545">
    <property type="entry name" value="DEAD/DEAH_box_helicase_dom"/>
</dbReference>
<dbReference type="Pfam" id="PF23235">
    <property type="entry name" value="WHD_3rd_Lhr"/>
    <property type="match status" value="1"/>
</dbReference>
<feature type="domain" description="Helicase C-terminal" evidence="11">
    <location>
        <begin position="277"/>
        <end position="493"/>
    </location>
</feature>
<keyword evidence="7" id="KW-0234">DNA repair</keyword>
<evidence type="ECO:0000259" key="11">
    <source>
        <dbReference type="PROSITE" id="PS51194"/>
    </source>
</evidence>
<dbReference type="InterPro" id="IPR027417">
    <property type="entry name" value="P-loop_NTPase"/>
</dbReference>
<dbReference type="Pfam" id="PF00271">
    <property type="entry name" value="Helicase_C"/>
    <property type="match status" value="1"/>
</dbReference>
<dbReference type="SMART" id="SM00382">
    <property type="entry name" value="AAA"/>
    <property type="match status" value="1"/>
</dbReference>
<keyword evidence="6" id="KW-0238">DNA-binding</keyword>
<sequence>MADALELFSPATRAWFAGAFAAPTPAQEQAWTAIARGDHTLVVAPTGSGKTLAAFLWAIDRLHREDAAPHAEREPGVRVLYVSPLKALAVDVDRNLRAPLAGIAARSRADGAEVPPVRIGLRTGDTPQEERRQQAKHPPDVLITTPESLFLLLTSRARETLRTVETVIVDEVHAVVPTKRGSHLALSLERLDAQLPQPAQRIGLSATVNPIDEVAAFLGGSAPVTVVAPPSEKRIELTITVPVDDMTDLRGSRAAEAAPTGSAFGSTKPETPSIWPHIEREVLELIDRHRSTIVFVNARRAAERLTARLNELDAERLDEAEQAGADRAAGAPAAKSPATDAGAGTSGDGVVLRDVTEHIRLRLAERAAAREAAGTDAEAPPLARAHHGSVSKEQRAEIEDQLKSGRLRCVVATSSLELGIDMGEVDLVVQVEAPPSTASGLQRVGRAGHNVGDASRGVIIPKHRADLLHATVVADRMARGELEPIRAPRHPLDVLAQQTVAAAAMDELGVDDWFQTVRRAAPFSTLPRSAFDATLDLVSGVYPSDEFAELRPRVVWDREAGTIAGRPSAQRIAVSSGGTIPDRGLFGVFLAGQEGKPGARVGELDEEMVYESRAGDVFALGATSWRVVDITHDRVLVVPAFGEPGKLPFWHGDNEGRPADLGASIGRATAALAAGEGIELPHSDERARRNLDAYVRDQLATTGAVPTDAQLVIERTRDELGDWRIIVHSPWGRRVHAPWALAIDRRLREDRDTGAAAMASDDGIVIRIPDSDAEPPGAELIRFEPDELVALVETEAGGTALFASRFRECAARALLLPKRDPARRAPLWQQRQRAAQLLDVAKRYPDFPIVLEALREVLQDVYDLPALRSIAERLQHGDIRVVEVDTPSPSPFAHHLLFGYVGQFLYEGDAPLAERRAAALTLDPALLAEVLGSTALRELLDPAVLERTELELQRLAPDRRARGIEGAADLLRLLGPLTVDELAVRLERTGAPQTPASHAPEGPTADASDTSAADASDTSSADASAEPAAHLTLAGAAAIADELVVARRAVRVRMGDAERLAAIEDVGRLRDALGVPPPAGVPSAFLEPVADPIGDVVSRYARTHGPFTIEELSAALTLPPAVARSALRALAAQGRVTPGAYRAHGTGEEWIDAQVLSRLKRRSLQALRSDVEPVDHAVFADQLLAHQHVLRPLTGPDALLEALDRLDGVPLPLSALETLILPARVRGYRQGMLDELTASGLVTWAGAGALSGRDGRIVLRGADTVEQRRDLDHDDPDAAAVLQALADGGALFARQLSDATALDLAHLSEVLWPLIWAGRVTNDTIAPMRAHLVGVRARSVPAPSRRSAPANRRRIGLARPSRADALPTLGGRWLLASAPAGSPTERAAQTADALLARYGVVTRGSVVAEDVPGGFHGVYQVLKAFEEAGHTRRGYFVDALGAAQFADTPVVDALRARQSSGPSDAVATVSAVDPANPFGAALPWPDGRGGHRPTRRVGALTTIAAGRAVLHLERGGRSLLTFDDDPATLVRALESLADAVARMGGRRRAIEHIDDHGSLDSALAPLLEQAGLYRTPRGFRMGP</sequence>
<dbReference type="Pfam" id="PF23236">
    <property type="entry name" value="WHD_2nd_Lhr"/>
    <property type="match status" value="2"/>
</dbReference>
<evidence type="ECO:0000256" key="3">
    <source>
        <dbReference type="ARBA" id="ARBA00022801"/>
    </source>
</evidence>
<dbReference type="Pfam" id="PF08494">
    <property type="entry name" value="DEAD_assoc"/>
    <property type="match status" value="1"/>
</dbReference>
<evidence type="ECO:0000313" key="13">
    <source>
        <dbReference type="Proteomes" id="UP000198506"/>
    </source>
</evidence>
<dbReference type="PROSITE" id="PS51192">
    <property type="entry name" value="HELICASE_ATP_BIND_1"/>
    <property type="match status" value="1"/>
</dbReference>
<dbReference type="Pfam" id="PF23234">
    <property type="entry name" value="WHD_4th_Lhr"/>
    <property type="match status" value="1"/>
</dbReference>
<feature type="domain" description="Helicase ATP-binding" evidence="10">
    <location>
        <begin position="31"/>
        <end position="226"/>
    </location>
</feature>
<dbReference type="InterPro" id="IPR055368">
    <property type="entry name" value="WH3_Lhr"/>
</dbReference>
<feature type="compositionally biased region" description="Basic and acidic residues" evidence="9">
    <location>
        <begin position="128"/>
        <end position="137"/>
    </location>
</feature>
<dbReference type="PANTHER" id="PTHR47962:SF5">
    <property type="entry name" value="ATP-DEPENDENT HELICASE LHR-RELATED"/>
    <property type="match status" value="1"/>
</dbReference>
<feature type="region of interest" description="Disordered" evidence="9">
    <location>
        <begin position="371"/>
        <end position="396"/>
    </location>
</feature>
<dbReference type="Gene3D" id="3.40.50.300">
    <property type="entry name" value="P-loop containing nucleotide triphosphate hydrolases"/>
    <property type="match status" value="2"/>
</dbReference>
<keyword evidence="13" id="KW-1185">Reference proteome</keyword>
<dbReference type="SMART" id="SM00487">
    <property type="entry name" value="DEXDc"/>
    <property type="match status" value="1"/>
</dbReference>
<proteinExistence type="predicted"/>
<organism evidence="12 13">
    <name type="scientific">Agrococcus baldri</name>
    <dbReference type="NCBI Taxonomy" id="153730"/>
    <lineage>
        <taxon>Bacteria</taxon>
        <taxon>Bacillati</taxon>
        <taxon>Actinomycetota</taxon>
        <taxon>Actinomycetes</taxon>
        <taxon>Micrococcales</taxon>
        <taxon>Microbacteriaceae</taxon>
        <taxon>Agrococcus</taxon>
    </lineage>
</organism>
<dbReference type="InterPro" id="IPR003593">
    <property type="entry name" value="AAA+_ATPase"/>
</dbReference>
<dbReference type="InterPro" id="IPR045628">
    <property type="entry name" value="Lhr_WH_dom"/>
</dbReference>
<dbReference type="SUPFAM" id="SSF52540">
    <property type="entry name" value="P-loop containing nucleoside triphosphate hydrolases"/>
    <property type="match status" value="1"/>
</dbReference>
<keyword evidence="3" id="KW-0378">Hydrolase</keyword>
<dbReference type="InterPro" id="IPR055367">
    <property type="entry name" value="WH4_Lhr"/>
</dbReference>
<dbReference type="GO" id="GO:0004386">
    <property type="term" value="F:helicase activity"/>
    <property type="evidence" value="ECO:0007669"/>
    <property type="project" value="UniProtKB-KW"/>
</dbReference>
<dbReference type="GO" id="GO:0006281">
    <property type="term" value="P:DNA repair"/>
    <property type="evidence" value="ECO:0007669"/>
    <property type="project" value="UniProtKB-KW"/>
</dbReference>
<dbReference type="GO" id="GO:0003677">
    <property type="term" value="F:DNA binding"/>
    <property type="evidence" value="ECO:0007669"/>
    <property type="project" value="UniProtKB-KW"/>
</dbReference>
<feature type="region of interest" description="Disordered" evidence="9">
    <location>
        <begin position="318"/>
        <end position="349"/>
    </location>
</feature>
<gene>
    <name evidence="12" type="ORF">SAMN04487783_1083</name>
</gene>
<evidence type="ECO:0000313" key="12">
    <source>
        <dbReference type="EMBL" id="SFS08330.1"/>
    </source>
</evidence>
<feature type="compositionally biased region" description="Low complexity" evidence="9">
    <location>
        <begin position="1004"/>
        <end position="1024"/>
    </location>
</feature>
<dbReference type="PROSITE" id="PS51194">
    <property type="entry name" value="HELICASE_CTER"/>
    <property type="match status" value="1"/>
</dbReference>
<dbReference type="SMART" id="SM00490">
    <property type="entry name" value="HELICc"/>
    <property type="match status" value="1"/>
</dbReference>
<feature type="region of interest" description="Disordered" evidence="9">
    <location>
        <begin position="990"/>
        <end position="1024"/>
    </location>
</feature>
<evidence type="ECO:0000256" key="4">
    <source>
        <dbReference type="ARBA" id="ARBA00022806"/>
    </source>
</evidence>
<reference evidence="12 13" key="1">
    <citation type="submission" date="2016-10" db="EMBL/GenBank/DDBJ databases">
        <authorList>
            <person name="Varghese N."/>
            <person name="Submissions S."/>
        </authorList>
    </citation>
    <scope>NUCLEOTIDE SEQUENCE [LARGE SCALE GENOMIC DNA]</scope>
    <source>
        <strain evidence="12 13">IAM 15147</strain>
    </source>
</reference>
<dbReference type="GO" id="GO:0005524">
    <property type="term" value="F:ATP binding"/>
    <property type="evidence" value="ECO:0007669"/>
    <property type="project" value="UniProtKB-KW"/>
</dbReference>
<evidence type="ECO:0000256" key="1">
    <source>
        <dbReference type="ARBA" id="ARBA00022741"/>
    </source>
</evidence>
<evidence type="ECO:0000256" key="8">
    <source>
        <dbReference type="ARBA" id="ARBA00023235"/>
    </source>
</evidence>
<protein>
    <submittedName>
        <fullName evidence="12">ATP dependent helicase, Lhr family</fullName>
    </submittedName>
</protein>
<dbReference type="InterPro" id="IPR014001">
    <property type="entry name" value="Helicase_ATP-bd"/>
</dbReference>
<comment type="caution">
    <text evidence="12">The sequence shown here is derived from an EMBL/GenBank/DDBJ whole genome shotgun (WGS) entry which is preliminary data.</text>
</comment>
<dbReference type="GO" id="GO:0016887">
    <property type="term" value="F:ATP hydrolysis activity"/>
    <property type="evidence" value="ECO:0007669"/>
    <property type="project" value="TreeGrafter"/>
</dbReference>
<evidence type="ECO:0000256" key="6">
    <source>
        <dbReference type="ARBA" id="ARBA00023125"/>
    </source>
</evidence>
<name>A0AA94HLP5_9MICO</name>
<accession>A0AA94HLP5</accession>